<name>A0A9X2S3Z2_9FIRM</name>
<evidence type="ECO:0000313" key="2">
    <source>
        <dbReference type="EMBL" id="MCR1822871.1"/>
    </source>
</evidence>
<feature type="transmembrane region" description="Helical" evidence="1">
    <location>
        <begin position="6"/>
        <end position="21"/>
    </location>
</feature>
<organism evidence="2 3">
    <name type="scientific">Terrisporobacter muris</name>
    <dbReference type="NCBI Taxonomy" id="2963284"/>
    <lineage>
        <taxon>Bacteria</taxon>
        <taxon>Bacillati</taxon>
        <taxon>Bacillota</taxon>
        <taxon>Clostridia</taxon>
        <taxon>Peptostreptococcales</taxon>
        <taxon>Peptostreptococcaceae</taxon>
        <taxon>Terrisporobacter</taxon>
    </lineage>
</organism>
<protein>
    <recommendedName>
        <fullName evidence="4">Ferric oxidoreductase domain-containing protein</fullName>
    </recommendedName>
</protein>
<dbReference type="RefSeq" id="WP_074429250.1">
    <property type="nucleotide sequence ID" value="NZ_JANKBY010000086.1"/>
</dbReference>
<keyword evidence="1" id="KW-0472">Membrane</keyword>
<reference evidence="2" key="1">
    <citation type="submission" date="2022-07" db="EMBL/GenBank/DDBJ databases">
        <title>Enhanced cultured diversity of the mouse gut microbiota enables custom-made synthetic communities.</title>
        <authorList>
            <person name="Afrizal A."/>
        </authorList>
    </citation>
    <scope>NUCLEOTIDE SEQUENCE</scope>
    <source>
        <strain evidence="2">DSM 29186</strain>
    </source>
</reference>
<feature type="transmembrane region" description="Helical" evidence="1">
    <location>
        <begin position="173"/>
        <end position="194"/>
    </location>
</feature>
<feature type="transmembrane region" description="Helical" evidence="1">
    <location>
        <begin position="53"/>
        <end position="79"/>
    </location>
</feature>
<dbReference type="Proteomes" id="UP001140817">
    <property type="component" value="Unassembled WGS sequence"/>
</dbReference>
<sequence>MNFLISLIAAILLVAIGRNFIKKHANICYILTTVLSVALVVGSYTGVIWTMPAWFTTTILPILIKSTFSTAIFVIVMYTGAFKNGSKLIKFLMPIRAELSIIAGILTLAHNISFGKTHFVNLFNAPELMSTNMKAAAGVSIVLIAIMVPLLVTSFRPVRKLMKPKMWKNLQRFAYLFYALIYVHVMLIMVPVALSGDTTYIINVLVYSVVFITYAVMRIAKHFAKKSSAKSKKTASISIAN</sequence>
<dbReference type="EMBL" id="JANKBY010000086">
    <property type="protein sequence ID" value="MCR1822871.1"/>
    <property type="molecule type" value="Genomic_DNA"/>
</dbReference>
<feature type="transmembrane region" description="Helical" evidence="1">
    <location>
        <begin position="200"/>
        <end position="220"/>
    </location>
</feature>
<keyword evidence="1" id="KW-1133">Transmembrane helix</keyword>
<keyword evidence="1" id="KW-0812">Transmembrane</keyword>
<evidence type="ECO:0008006" key="4">
    <source>
        <dbReference type="Google" id="ProtNLM"/>
    </source>
</evidence>
<feature type="transmembrane region" description="Helical" evidence="1">
    <location>
        <begin position="133"/>
        <end position="152"/>
    </location>
</feature>
<feature type="transmembrane region" description="Helical" evidence="1">
    <location>
        <begin position="28"/>
        <end position="47"/>
    </location>
</feature>
<accession>A0A9X2S3Z2</accession>
<evidence type="ECO:0000313" key="3">
    <source>
        <dbReference type="Proteomes" id="UP001140817"/>
    </source>
</evidence>
<evidence type="ECO:0000256" key="1">
    <source>
        <dbReference type="SAM" id="Phobius"/>
    </source>
</evidence>
<comment type="caution">
    <text evidence="2">The sequence shown here is derived from an EMBL/GenBank/DDBJ whole genome shotgun (WGS) entry which is preliminary data.</text>
</comment>
<dbReference type="AlphaFoldDB" id="A0A9X2S3Z2"/>
<keyword evidence="3" id="KW-1185">Reference proteome</keyword>
<proteinExistence type="predicted"/>
<feature type="transmembrane region" description="Helical" evidence="1">
    <location>
        <begin position="91"/>
        <end position="113"/>
    </location>
</feature>
<gene>
    <name evidence="2" type="ORF">NSA58_08730</name>
</gene>